<organism evidence="1 2">
    <name type="scientific">Streptomyces caledonius</name>
    <dbReference type="NCBI Taxonomy" id="3134107"/>
    <lineage>
        <taxon>Bacteria</taxon>
        <taxon>Bacillati</taxon>
        <taxon>Actinomycetota</taxon>
        <taxon>Actinomycetes</taxon>
        <taxon>Kitasatosporales</taxon>
        <taxon>Streptomycetaceae</taxon>
        <taxon>Streptomyces</taxon>
    </lineage>
</organism>
<reference evidence="1 2" key="1">
    <citation type="submission" date="2024-03" db="EMBL/GenBank/DDBJ databases">
        <title>Novel Streptomyces species of biotechnological and ecological value are a feature of Machair soil.</title>
        <authorList>
            <person name="Prole J.R."/>
            <person name="Goodfellow M."/>
            <person name="Allenby N."/>
            <person name="Ward A.C."/>
        </authorList>
    </citation>
    <scope>NUCLEOTIDE SEQUENCE [LARGE SCALE GENOMIC DNA]</scope>
    <source>
        <strain evidence="1 2">MS1.HAVA.3</strain>
    </source>
</reference>
<dbReference type="Proteomes" id="UP001382904">
    <property type="component" value="Unassembled WGS sequence"/>
</dbReference>
<gene>
    <name evidence="1" type="ORF">WKI68_40475</name>
</gene>
<keyword evidence="2" id="KW-1185">Reference proteome</keyword>
<dbReference type="EMBL" id="JBBKAM010000004">
    <property type="protein sequence ID" value="MEJ8645799.1"/>
    <property type="molecule type" value="Genomic_DNA"/>
</dbReference>
<comment type="caution">
    <text evidence="1">The sequence shown here is derived from an EMBL/GenBank/DDBJ whole genome shotgun (WGS) entry which is preliminary data.</text>
</comment>
<protein>
    <submittedName>
        <fullName evidence="1">Uncharacterized protein</fullName>
    </submittedName>
</protein>
<proteinExistence type="predicted"/>
<evidence type="ECO:0000313" key="1">
    <source>
        <dbReference type="EMBL" id="MEJ8645799.1"/>
    </source>
</evidence>
<accession>A0ABU8UD29</accession>
<evidence type="ECO:0000313" key="2">
    <source>
        <dbReference type="Proteomes" id="UP001382904"/>
    </source>
</evidence>
<sequence>MDVAGAGVACGTEAGVLLHHHAEALVLGGERLGDDGAGVRGPVVHEDDLEVVEGLACNGFQALVEVELDVVDGDDDAQARGHGWRYLQRFMLFR</sequence>
<name>A0ABU8UD29_9ACTN</name>